<keyword evidence="3" id="KW-0238">DNA-binding</keyword>
<sequence length="299" mass="33489">MGGVEHVFVRVVESGSFKKAAESLNLEPSSVSRQIAALEDRLQVRLLRRSTQRTTTTELGQRYYERLRVIIDDQLALEEEIRSGVSLLTGKLRITAPVDFGTRFVVPVACRLQELAPDLSVELSLGSPFESLRESDLDVAVRIGDLPDSSLIAKHLGHNKRVLVASPEYLDKHGTPTSLEQLEQHNFILYSSSQARSDIEFADGSRYSHLKIKSNMTVNSVAAIRRLVLEGNGIHLGPLWVFAEDIESGRLVRLLPDRPLRSFPVHAVYPARSYLPVKVKEFIRLLSEELDSANMPRRG</sequence>
<evidence type="ECO:0000256" key="2">
    <source>
        <dbReference type="ARBA" id="ARBA00023015"/>
    </source>
</evidence>
<dbReference type="InterPro" id="IPR036390">
    <property type="entry name" value="WH_DNA-bd_sf"/>
</dbReference>
<dbReference type="InterPro" id="IPR000847">
    <property type="entry name" value="LysR_HTH_N"/>
</dbReference>
<dbReference type="EMBL" id="JBHFLD010000005">
    <property type="protein sequence ID" value="MFB2715007.1"/>
    <property type="molecule type" value="Genomic_DNA"/>
</dbReference>
<protein>
    <submittedName>
        <fullName evidence="6">LysR family transcriptional regulator</fullName>
    </submittedName>
</protein>
<feature type="domain" description="HTH lysR-type" evidence="5">
    <location>
        <begin position="6"/>
        <end position="57"/>
    </location>
</feature>
<dbReference type="Proteomes" id="UP001576762">
    <property type="component" value="Unassembled WGS sequence"/>
</dbReference>
<evidence type="ECO:0000313" key="7">
    <source>
        <dbReference type="Proteomes" id="UP001576762"/>
    </source>
</evidence>
<keyword evidence="7" id="KW-1185">Reference proteome</keyword>
<evidence type="ECO:0000256" key="3">
    <source>
        <dbReference type="ARBA" id="ARBA00023125"/>
    </source>
</evidence>
<keyword evidence="4" id="KW-0804">Transcription</keyword>
<evidence type="ECO:0000256" key="4">
    <source>
        <dbReference type="ARBA" id="ARBA00023163"/>
    </source>
</evidence>
<dbReference type="Pfam" id="PF03466">
    <property type="entry name" value="LysR_substrate"/>
    <property type="match status" value="1"/>
</dbReference>
<dbReference type="SUPFAM" id="SSF46785">
    <property type="entry name" value="Winged helix' DNA-binding domain"/>
    <property type="match status" value="1"/>
</dbReference>
<dbReference type="PROSITE" id="PS50931">
    <property type="entry name" value="HTH_LYSR"/>
    <property type="match status" value="1"/>
</dbReference>
<dbReference type="InterPro" id="IPR058163">
    <property type="entry name" value="LysR-type_TF_proteobact-type"/>
</dbReference>
<gene>
    <name evidence="6" type="ORF">ACE05E_05860</name>
</gene>
<dbReference type="CDD" id="cd08422">
    <property type="entry name" value="PBP2_CrgA_like"/>
    <property type="match status" value="1"/>
</dbReference>
<evidence type="ECO:0000313" key="6">
    <source>
        <dbReference type="EMBL" id="MFB2715007.1"/>
    </source>
</evidence>
<dbReference type="PANTHER" id="PTHR30537:SF5">
    <property type="entry name" value="HTH-TYPE TRANSCRIPTIONAL ACTIVATOR TTDR-RELATED"/>
    <property type="match status" value="1"/>
</dbReference>
<evidence type="ECO:0000259" key="5">
    <source>
        <dbReference type="PROSITE" id="PS50931"/>
    </source>
</evidence>
<dbReference type="RefSeq" id="WP_374813331.1">
    <property type="nucleotide sequence ID" value="NZ_JBHFLD010000005.1"/>
</dbReference>
<accession>A0ABV4W4X8</accession>
<reference evidence="6 7" key="1">
    <citation type="submission" date="2024-09" db="EMBL/GenBank/DDBJ databases">
        <title>Draft genome sequences of 6 high pH adapted Marinobacter shengliensis sp. isolated from Mariana forearc serpentinite mud volcanoes.</title>
        <authorList>
            <person name="Elkassas S."/>
            <person name="Serres M."/>
            <person name="Michael N."/>
            <person name="Amina P."/>
            <person name="Teodora Z."/>
            <person name="Julie H."/>
        </authorList>
    </citation>
    <scope>NUCLEOTIDE SEQUENCE [LARGE SCALE GENOMIC DNA]</scope>
    <source>
        <strain evidence="6 7">EB4</strain>
    </source>
</reference>
<comment type="caution">
    <text evidence="6">The sequence shown here is derived from an EMBL/GenBank/DDBJ whole genome shotgun (WGS) entry which is preliminary data.</text>
</comment>
<keyword evidence="2" id="KW-0805">Transcription regulation</keyword>
<dbReference type="InterPro" id="IPR005119">
    <property type="entry name" value="LysR_subst-bd"/>
</dbReference>
<dbReference type="SUPFAM" id="SSF53850">
    <property type="entry name" value="Periplasmic binding protein-like II"/>
    <property type="match status" value="1"/>
</dbReference>
<proteinExistence type="inferred from homology"/>
<name>A0ABV4W4X8_9GAMM</name>
<organism evidence="6 7">
    <name type="scientific">Marinobacter shengliensis</name>
    <dbReference type="NCBI Taxonomy" id="1389223"/>
    <lineage>
        <taxon>Bacteria</taxon>
        <taxon>Pseudomonadati</taxon>
        <taxon>Pseudomonadota</taxon>
        <taxon>Gammaproteobacteria</taxon>
        <taxon>Pseudomonadales</taxon>
        <taxon>Marinobacteraceae</taxon>
        <taxon>Marinobacter</taxon>
    </lineage>
</organism>
<comment type="similarity">
    <text evidence="1">Belongs to the LysR transcriptional regulatory family.</text>
</comment>
<dbReference type="InterPro" id="IPR036388">
    <property type="entry name" value="WH-like_DNA-bd_sf"/>
</dbReference>
<dbReference type="Gene3D" id="1.10.10.10">
    <property type="entry name" value="Winged helix-like DNA-binding domain superfamily/Winged helix DNA-binding domain"/>
    <property type="match status" value="1"/>
</dbReference>
<dbReference type="PANTHER" id="PTHR30537">
    <property type="entry name" value="HTH-TYPE TRANSCRIPTIONAL REGULATOR"/>
    <property type="match status" value="1"/>
</dbReference>
<evidence type="ECO:0000256" key="1">
    <source>
        <dbReference type="ARBA" id="ARBA00009437"/>
    </source>
</evidence>
<dbReference type="Pfam" id="PF00126">
    <property type="entry name" value="HTH_1"/>
    <property type="match status" value="1"/>
</dbReference>
<dbReference type="Gene3D" id="3.40.190.290">
    <property type="match status" value="1"/>
</dbReference>